<dbReference type="InterPro" id="IPR057307">
    <property type="entry name" value="PEP5_VPS11_N"/>
</dbReference>
<dbReference type="GO" id="GO:0007032">
    <property type="term" value="P:endosome organization"/>
    <property type="evidence" value="ECO:0007669"/>
    <property type="project" value="TreeGrafter"/>
</dbReference>
<dbReference type="GO" id="GO:0005768">
    <property type="term" value="C:endosome"/>
    <property type="evidence" value="ECO:0007669"/>
    <property type="project" value="TreeGrafter"/>
</dbReference>
<evidence type="ECO:0000256" key="7">
    <source>
        <dbReference type="ARBA" id="ARBA00023136"/>
    </source>
</evidence>
<dbReference type="EMBL" id="GL378386">
    <property type="protein sequence ID" value="EFJ42126.1"/>
    <property type="molecule type" value="Genomic_DNA"/>
</dbReference>
<name>D8UDN2_VOLCA</name>
<dbReference type="PANTHER" id="PTHR23323:SF24">
    <property type="entry name" value="VACUOLAR PROTEIN SORTING-ASSOCIATED PROTEIN 11 HOMOLOG"/>
    <property type="match status" value="1"/>
</dbReference>
<evidence type="ECO:0000256" key="2">
    <source>
        <dbReference type="ARBA" id="ARBA00022448"/>
    </source>
</evidence>
<dbReference type="GO" id="GO:0030897">
    <property type="term" value="C:HOPS complex"/>
    <property type="evidence" value="ECO:0007669"/>
    <property type="project" value="TreeGrafter"/>
</dbReference>
<sequence>MASPGNTMRTQSAKADHERYQLRQPTAAAAEPARVTGPTAALQPQRGTRQDGQVKDETSYIRVLVALSEGIFCMWLQLCRASEKMSFAFKRFNFFQPHQVPRHGFPPNASCVVPGGPLLWVGTESGSVCVLDSRLSLIGSFNAHGHKVLEVLWLEILHLSYRLAWGHGGSHPSFHLHLSDDRTGSVVRQRGGVGGGPPRAKLHHSRRLSARPDEGDMLSVTGLELTGTSDLLSLFVVTESLTLCFHLQANTKVQVRGVVGPGGGVGGGWTVLDRQGSPGPRCCCLRPGGSLLTVARSEGLYDYTADTRAGCTVFEGTKQRLTAFGRYLVVVTREEGNPATGSPTSSASNIQLSGIGGGGGGGVGPPVGGGFGLGGGVGFSSSGSGGGGSSCLQLADVRTKLLAGTFVLQGLQHVFCAWGAVHAVTAAGAVWCYREIDLPSQLETLLRRSLHKLALDVARSWTPGVADVTTLANIHQRWGDHLYGKGEYDAAMTQYLETVGHLEPSYVIRRFLDAQRIHNLTAYLELMHERGLATCDHTTLLLNCYTKLKVLGVRDMRMYAAAAAEAAAAATVASSSSRKAGGGGGGARKQQKQADAQAGTSSLASAAATGLLFDPDTAIRVLRGAGYAEHALWVADAAGQIDSVLDILLDELGDADEAIAFLEELSRKRRAEALKKYGKALIRMRAEAATGLIMDLCCALGLGPGAGASFPPNIKINITINIDIIIIININIVNLPSIPYLYHARPPPAPTGDMYRASVADFAHLYNGEPTALMLLCEFILNTNSGAAAAAAAAASHGHAHAVGGCGGNEEYDNVTARARAYERLLYHTLLELYLADQLWQQPNQQPQPLPVPTNKPAKTPTGSTSTAASSPVKGELSAACDNRTTEAF</sequence>
<evidence type="ECO:0000256" key="3">
    <source>
        <dbReference type="ARBA" id="ARBA00022723"/>
    </source>
</evidence>
<feature type="region of interest" description="Disordered" evidence="9">
    <location>
        <begin position="1"/>
        <end position="53"/>
    </location>
</feature>
<dbReference type="KEGG" id="vcn:VOLCADRAFT_107382"/>
<dbReference type="SUPFAM" id="SSF50998">
    <property type="entry name" value="Quinoprotein alcohol dehydrogenase-like"/>
    <property type="match status" value="1"/>
</dbReference>
<feature type="repeat" description="CHCR" evidence="8">
    <location>
        <begin position="495"/>
        <end position="690"/>
    </location>
</feature>
<evidence type="ECO:0000256" key="4">
    <source>
        <dbReference type="ARBA" id="ARBA00022771"/>
    </source>
</evidence>
<keyword evidence="3" id="KW-0479">Metal-binding</keyword>
<dbReference type="InParanoid" id="D8UDN2"/>
<evidence type="ECO:0000313" key="12">
    <source>
        <dbReference type="Proteomes" id="UP000001058"/>
    </source>
</evidence>
<keyword evidence="2" id="KW-0813">Transport</keyword>
<feature type="region of interest" description="Disordered" evidence="9">
    <location>
        <begin position="844"/>
        <end position="889"/>
    </location>
</feature>
<dbReference type="GO" id="GO:0006886">
    <property type="term" value="P:intracellular protein transport"/>
    <property type="evidence" value="ECO:0007669"/>
    <property type="project" value="UniProtKB-UniRule"/>
</dbReference>
<dbReference type="AlphaFoldDB" id="D8UDN2"/>
<feature type="domain" description="PEP5/VPS11 N-terminal" evidence="10">
    <location>
        <begin position="219"/>
        <end position="435"/>
    </location>
</feature>
<keyword evidence="5" id="KW-0862">Zinc</keyword>
<dbReference type="STRING" id="3068.D8UDN2"/>
<dbReference type="InterPro" id="IPR011047">
    <property type="entry name" value="Quinoprotein_ADH-like_sf"/>
</dbReference>
<feature type="compositionally biased region" description="Low complexity" evidence="9">
    <location>
        <begin position="856"/>
        <end position="872"/>
    </location>
</feature>
<feature type="compositionally biased region" description="Polar residues" evidence="9">
    <location>
        <begin position="1"/>
        <end position="13"/>
    </location>
</feature>
<dbReference type="GO" id="GO:0008270">
    <property type="term" value="F:zinc ion binding"/>
    <property type="evidence" value="ECO:0007669"/>
    <property type="project" value="UniProtKB-KW"/>
</dbReference>
<reference evidence="11 12" key="1">
    <citation type="journal article" date="2010" name="Science">
        <title>Genomic analysis of organismal complexity in the multicellular green alga Volvox carteri.</title>
        <authorList>
            <person name="Prochnik S.E."/>
            <person name="Umen J."/>
            <person name="Nedelcu A.M."/>
            <person name="Hallmann A."/>
            <person name="Miller S.M."/>
            <person name="Nishii I."/>
            <person name="Ferris P."/>
            <person name="Kuo A."/>
            <person name="Mitros T."/>
            <person name="Fritz-Laylin L.K."/>
            <person name="Hellsten U."/>
            <person name="Chapman J."/>
            <person name="Simakov O."/>
            <person name="Rensing S.A."/>
            <person name="Terry A."/>
            <person name="Pangilinan J."/>
            <person name="Kapitonov V."/>
            <person name="Jurka J."/>
            <person name="Salamov A."/>
            <person name="Shapiro H."/>
            <person name="Schmutz J."/>
            <person name="Grimwood J."/>
            <person name="Lindquist E."/>
            <person name="Lucas S."/>
            <person name="Grigoriev I.V."/>
            <person name="Schmitt R."/>
            <person name="Kirk D."/>
            <person name="Rokhsar D.S."/>
        </authorList>
    </citation>
    <scope>NUCLEOTIDE SEQUENCE [LARGE SCALE GENOMIC DNA]</scope>
    <source>
        <strain evidence="12">f. Nagariensis / Eve</strain>
    </source>
</reference>
<proteinExistence type="predicted"/>
<evidence type="ECO:0000259" key="10">
    <source>
        <dbReference type="Pfam" id="PF23341"/>
    </source>
</evidence>
<dbReference type="GO" id="GO:0007033">
    <property type="term" value="P:vacuole organization"/>
    <property type="evidence" value="ECO:0007669"/>
    <property type="project" value="TreeGrafter"/>
</dbReference>
<comment type="subcellular location">
    <subcellularLocation>
        <location evidence="1">Endomembrane system</location>
        <topology evidence="1">Peripheral membrane protein</topology>
    </subcellularLocation>
</comment>
<keyword evidence="6" id="KW-0653">Protein transport</keyword>
<feature type="region of interest" description="Disordered" evidence="9">
    <location>
        <begin position="576"/>
        <end position="595"/>
    </location>
</feature>
<dbReference type="GO" id="GO:0006904">
    <property type="term" value="P:vesicle docking involved in exocytosis"/>
    <property type="evidence" value="ECO:0007669"/>
    <property type="project" value="TreeGrafter"/>
</dbReference>
<dbReference type="PROSITE" id="PS50236">
    <property type="entry name" value="CHCR"/>
    <property type="match status" value="1"/>
</dbReference>
<dbReference type="RefSeq" id="XP_002956823.1">
    <property type="nucleotide sequence ID" value="XM_002956777.1"/>
</dbReference>
<dbReference type="OrthoDB" id="26184at2759"/>
<dbReference type="GO" id="GO:0048284">
    <property type="term" value="P:organelle fusion"/>
    <property type="evidence" value="ECO:0007669"/>
    <property type="project" value="TreeGrafter"/>
</dbReference>
<dbReference type="GeneID" id="9622636"/>
<protein>
    <recommendedName>
        <fullName evidence="10">PEP5/VPS11 N-terminal domain-containing protein</fullName>
    </recommendedName>
</protein>
<dbReference type="Pfam" id="PF23341">
    <property type="entry name" value="PEP5_VPS11_N"/>
    <property type="match status" value="1"/>
</dbReference>
<accession>D8UDN2</accession>
<evidence type="ECO:0000313" key="11">
    <source>
        <dbReference type="EMBL" id="EFJ42126.1"/>
    </source>
</evidence>
<dbReference type="Proteomes" id="UP000001058">
    <property type="component" value="Unassembled WGS sequence"/>
</dbReference>
<evidence type="ECO:0000256" key="8">
    <source>
        <dbReference type="PROSITE-ProRule" id="PRU01006"/>
    </source>
</evidence>
<dbReference type="Pfam" id="PF23356">
    <property type="entry name" value="TPR_PEP5_VPS11"/>
    <property type="match status" value="1"/>
</dbReference>
<dbReference type="eggNOG" id="KOG2114">
    <property type="taxonomic scope" value="Eukaryota"/>
</dbReference>
<dbReference type="GO" id="GO:0030674">
    <property type="term" value="F:protein-macromolecule adaptor activity"/>
    <property type="evidence" value="ECO:0007669"/>
    <property type="project" value="TreeGrafter"/>
</dbReference>
<keyword evidence="12" id="KW-1185">Reference proteome</keyword>
<dbReference type="InterPro" id="IPR057308">
    <property type="entry name" value="CHCR_PEP5_VPS11"/>
</dbReference>
<evidence type="ECO:0000256" key="6">
    <source>
        <dbReference type="ARBA" id="ARBA00022927"/>
    </source>
</evidence>
<gene>
    <name evidence="11" type="ORF">VOLCADRAFT_107382</name>
</gene>
<evidence type="ECO:0000256" key="9">
    <source>
        <dbReference type="SAM" id="MobiDB-lite"/>
    </source>
</evidence>
<evidence type="ECO:0000256" key="1">
    <source>
        <dbReference type="ARBA" id="ARBA00004184"/>
    </source>
</evidence>
<dbReference type="PANTHER" id="PTHR23323">
    <property type="entry name" value="VACUOLAR PROTEIN SORTING-ASSOCIATED PROTEIN"/>
    <property type="match status" value="1"/>
</dbReference>
<organism evidence="12">
    <name type="scientific">Volvox carteri f. nagariensis</name>
    <dbReference type="NCBI Taxonomy" id="3068"/>
    <lineage>
        <taxon>Eukaryota</taxon>
        <taxon>Viridiplantae</taxon>
        <taxon>Chlorophyta</taxon>
        <taxon>core chlorophytes</taxon>
        <taxon>Chlorophyceae</taxon>
        <taxon>CS clade</taxon>
        <taxon>Chlamydomonadales</taxon>
        <taxon>Volvocaceae</taxon>
        <taxon>Volvox</taxon>
    </lineage>
</organism>
<evidence type="ECO:0000256" key="5">
    <source>
        <dbReference type="ARBA" id="ARBA00022833"/>
    </source>
</evidence>
<keyword evidence="4" id="KW-0863">Zinc-finger</keyword>
<keyword evidence="7" id="KW-0472">Membrane</keyword>
<dbReference type="InterPro" id="IPR000547">
    <property type="entry name" value="Clathrin_H-chain/VPS_repeat"/>
</dbReference>